<evidence type="ECO:0000256" key="3">
    <source>
        <dbReference type="SAM" id="SignalP"/>
    </source>
</evidence>
<feature type="transmembrane region" description="Helical" evidence="2">
    <location>
        <begin position="263"/>
        <end position="283"/>
    </location>
</feature>
<gene>
    <name evidence="4" type="ORF">EDB81DRAFT_767242</name>
</gene>
<dbReference type="EMBL" id="JAGMUV010000028">
    <property type="protein sequence ID" value="KAH7117449.1"/>
    <property type="molecule type" value="Genomic_DNA"/>
</dbReference>
<comment type="caution">
    <text evidence="4">The sequence shown here is derived from an EMBL/GenBank/DDBJ whole genome shotgun (WGS) entry which is preliminary data.</text>
</comment>
<dbReference type="AlphaFoldDB" id="A0A9P9DEF8"/>
<keyword evidence="2" id="KW-0472">Membrane</keyword>
<keyword evidence="2" id="KW-0812">Transmembrane</keyword>
<proteinExistence type="predicted"/>
<sequence>MGFMQMLTVLFAIIATSRANHCNVQYSASLAGYYSCGKPATIDDCLSQLQGLNERSVKACYIIAGCSLDEAENETKFAIERCRQLSINELQRRDTTGSGPDNQITTADGDLSTDASSVDASSAGASSTDISSAETFSAEASSTEATSTQVSSAMSSATAISSTSVSSKVAPSTVPSSTIESSTKISSTLASRFSISMSGTACFTTTTKYIEVCDIHTTEGHTETATCSKAKSLSSRCAANRICTTNVKREDICMEKHGVGIEGVVVGGIFGAAIVVGFFYIFFTCFGASRKTKVIASKAKSTDTSLVPLIPKE</sequence>
<evidence type="ECO:0000256" key="1">
    <source>
        <dbReference type="SAM" id="MobiDB-lite"/>
    </source>
</evidence>
<accession>A0A9P9DEF8</accession>
<organism evidence="4 5">
    <name type="scientific">Dactylonectria macrodidyma</name>
    <dbReference type="NCBI Taxonomy" id="307937"/>
    <lineage>
        <taxon>Eukaryota</taxon>
        <taxon>Fungi</taxon>
        <taxon>Dikarya</taxon>
        <taxon>Ascomycota</taxon>
        <taxon>Pezizomycotina</taxon>
        <taxon>Sordariomycetes</taxon>
        <taxon>Hypocreomycetidae</taxon>
        <taxon>Hypocreales</taxon>
        <taxon>Nectriaceae</taxon>
        <taxon>Dactylonectria</taxon>
    </lineage>
</organism>
<evidence type="ECO:0000256" key="2">
    <source>
        <dbReference type="SAM" id="Phobius"/>
    </source>
</evidence>
<keyword evidence="5" id="KW-1185">Reference proteome</keyword>
<feature type="chain" id="PRO_5040171482" evidence="3">
    <location>
        <begin position="20"/>
        <end position="313"/>
    </location>
</feature>
<evidence type="ECO:0000313" key="4">
    <source>
        <dbReference type="EMBL" id="KAH7117449.1"/>
    </source>
</evidence>
<feature type="signal peptide" evidence="3">
    <location>
        <begin position="1"/>
        <end position="19"/>
    </location>
</feature>
<feature type="region of interest" description="Disordered" evidence="1">
    <location>
        <begin position="92"/>
        <end position="132"/>
    </location>
</feature>
<feature type="compositionally biased region" description="Polar residues" evidence="1">
    <location>
        <begin position="96"/>
        <end position="106"/>
    </location>
</feature>
<keyword evidence="2" id="KW-1133">Transmembrane helix</keyword>
<dbReference type="OrthoDB" id="3630276at2759"/>
<name>A0A9P9DEF8_9HYPO</name>
<protein>
    <submittedName>
        <fullName evidence="4">Uncharacterized protein</fullName>
    </submittedName>
</protein>
<dbReference type="Proteomes" id="UP000738349">
    <property type="component" value="Unassembled WGS sequence"/>
</dbReference>
<keyword evidence="3" id="KW-0732">Signal</keyword>
<feature type="compositionally biased region" description="Low complexity" evidence="1">
    <location>
        <begin position="112"/>
        <end position="132"/>
    </location>
</feature>
<reference evidence="4" key="1">
    <citation type="journal article" date="2021" name="Nat. Commun.">
        <title>Genetic determinants of endophytism in the Arabidopsis root mycobiome.</title>
        <authorList>
            <person name="Mesny F."/>
            <person name="Miyauchi S."/>
            <person name="Thiergart T."/>
            <person name="Pickel B."/>
            <person name="Atanasova L."/>
            <person name="Karlsson M."/>
            <person name="Huettel B."/>
            <person name="Barry K.W."/>
            <person name="Haridas S."/>
            <person name="Chen C."/>
            <person name="Bauer D."/>
            <person name="Andreopoulos W."/>
            <person name="Pangilinan J."/>
            <person name="LaButti K."/>
            <person name="Riley R."/>
            <person name="Lipzen A."/>
            <person name="Clum A."/>
            <person name="Drula E."/>
            <person name="Henrissat B."/>
            <person name="Kohler A."/>
            <person name="Grigoriev I.V."/>
            <person name="Martin F.M."/>
            <person name="Hacquard S."/>
        </authorList>
    </citation>
    <scope>NUCLEOTIDE SEQUENCE</scope>
    <source>
        <strain evidence="4">MPI-CAGE-AT-0147</strain>
    </source>
</reference>
<evidence type="ECO:0000313" key="5">
    <source>
        <dbReference type="Proteomes" id="UP000738349"/>
    </source>
</evidence>